<gene>
    <name evidence="2" type="ORF">ACFOOQ_01715</name>
</gene>
<feature type="chain" id="PRO_5047184918" description="Methyl-accepting chemotaxis protein" evidence="1">
    <location>
        <begin position="29"/>
        <end position="200"/>
    </location>
</feature>
<dbReference type="Proteomes" id="UP001595711">
    <property type="component" value="Unassembled WGS sequence"/>
</dbReference>
<comment type="caution">
    <text evidence="2">The sequence shown here is derived from an EMBL/GenBank/DDBJ whole genome shotgun (WGS) entry which is preliminary data.</text>
</comment>
<evidence type="ECO:0008006" key="4">
    <source>
        <dbReference type="Google" id="ProtNLM"/>
    </source>
</evidence>
<reference evidence="3" key="1">
    <citation type="journal article" date="2019" name="Int. J. Syst. Evol. Microbiol.">
        <title>The Global Catalogue of Microorganisms (GCM) 10K type strain sequencing project: providing services to taxonomists for standard genome sequencing and annotation.</title>
        <authorList>
            <consortium name="The Broad Institute Genomics Platform"/>
            <consortium name="The Broad Institute Genome Sequencing Center for Infectious Disease"/>
            <person name="Wu L."/>
            <person name="Ma J."/>
        </authorList>
    </citation>
    <scope>NUCLEOTIDE SEQUENCE [LARGE SCALE GENOMIC DNA]</scope>
    <source>
        <strain evidence="3">KCTC 42182</strain>
    </source>
</reference>
<name>A0ABV7V9X7_9PROT</name>
<dbReference type="RefSeq" id="WP_379720838.1">
    <property type="nucleotide sequence ID" value="NZ_JBHRYJ010000001.1"/>
</dbReference>
<evidence type="ECO:0000313" key="3">
    <source>
        <dbReference type="Proteomes" id="UP001595711"/>
    </source>
</evidence>
<keyword evidence="1" id="KW-0732">Signal</keyword>
<organism evidence="2 3">
    <name type="scientific">Ferrovibrio xuzhouensis</name>
    <dbReference type="NCBI Taxonomy" id="1576914"/>
    <lineage>
        <taxon>Bacteria</taxon>
        <taxon>Pseudomonadati</taxon>
        <taxon>Pseudomonadota</taxon>
        <taxon>Alphaproteobacteria</taxon>
        <taxon>Rhodospirillales</taxon>
        <taxon>Rhodospirillaceae</taxon>
        <taxon>Ferrovibrio</taxon>
    </lineage>
</organism>
<sequence>MTIHHRIRIAAAAIAVSLALCVAQGARAQDHVPKATAWAQKTLKGWMADPVVIDAIKAQNAKHASLAQDKIDALDKQWRAETKAGAKPLIDSVIGNPLSAYLKKKEADSKGLVTEIFVMDDKGLNVGQSDVTSDYWQGDEAKWQKTYSVGPNAIFVDKVDQDESTQKFQTQVSMSVVDPASGKVIGAVTVGLDVEMLMEM</sequence>
<feature type="signal peptide" evidence="1">
    <location>
        <begin position="1"/>
        <end position="28"/>
    </location>
</feature>
<accession>A0ABV7V9X7</accession>
<proteinExistence type="predicted"/>
<evidence type="ECO:0000313" key="2">
    <source>
        <dbReference type="EMBL" id="MFC3674240.1"/>
    </source>
</evidence>
<dbReference type="EMBL" id="JBHRYJ010000001">
    <property type="protein sequence ID" value="MFC3674240.1"/>
    <property type="molecule type" value="Genomic_DNA"/>
</dbReference>
<evidence type="ECO:0000256" key="1">
    <source>
        <dbReference type="SAM" id="SignalP"/>
    </source>
</evidence>
<protein>
    <recommendedName>
        <fullName evidence="4">Methyl-accepting chemotaxis protein</fullName>
    </recommendedName>
</protein>
<keyword evidence="3" id="KW-1185">Reference proteome</keyword>